<sequence length="244" mass="25170">MGSRGTRVAFALLAVLPVAFSALVVANTPSTDPPGVRGDDDIVANTLVGVLVGVIIAAVVGASMIGNEERSGMISTSYTANPRRHRVILAKASIAAAATLIVGVASSWGSYLVARPLQRGQGYVAPSYPEPDLLSGPPLRAIVGTGLLIAVVALYALGVATIVRRASIAIPLVAATVLLPGLIGGGEDVQRFAQRWTPFAGFSVQHTVERPDYYAGPWHGLAVTAVYAALALGAGLLLARRRDT</sequence>
<dbReference type="STRING" id="1834516.BL253_37820"/>
<protein>
    <recommendedName>
        <fullName evidence="5">ABC transporter permease</fullName>
    </recommendedName>
</protein>
<feature type="transmembrane region" description="Helical" evidence="1">
    <location>
        <begin position="42"/>
        <end position="66"/>
    </location>
</feature>
<comment type="caution">
    <text evidence="3">The sequence shown here is derived from an EMBL/GenBank/DDBJ whole genome shotgun (WGS) entry which is preliminary data.</text>
</comment>
<feature type="transmembrane region" description="Helical" evidence="1">
    <location>
        <begin position="168"/>
        <end position="186"/>
    </location>
</feature>
<keyword evidence="1" id="KW-1133">Transmembrane helix</keyword>
<dbReference type="RefSeq" id="WP_076823056.1">
    <property type="nucleotide sequence ID" value="NZ_MOMC01000147.1"/>
</dbReference>
<name>A0A1V2I0W1_9ACTN</name>
<keyword evidence="4" id="KW-1185">Reference proteome</keyword>
<reference evidence="4" key="1">
    <citation type="submission" date="2016-10" db="EMBL/GenBank/DDBJ databases">
        <title>Frankia sp. NRRL B-16386 Genome sequencing.</title>
        <authorList>
            <person name="Ghodhbane-Gtari F."/>
            <person name="Swanson E."/>
            <person name="Gueddou A."/>
            <person name="Hezbri K."/>
            <person name="Ktari K."/>
            <person name="Nouioui I."/>
            <person name="Morris K."/>
            <person name="Simpson S."/>
            <person name="Abebe-Akele F."/>
            <person name="Thomas K."/>
            <person name="Gtari M."/>
            <person name="Tisa L.S."/>
        </authorList>
    </citation>
    <scope>NUCLEOTIDE SEQUENCE [LARGE SCALE GENOMIC DNA]</scope>
    <source>
        <strain evidence="4">NRRL B-16386</strain>
    </source>
</reference>
<keyword evidence="2" id="KW-0732">Signal</keyword>
<proteinExistence type="predicted"/>
<evidence type="ECO:0000313" key="3">
    <source>
        <dbReference type="EMBL" id="ONH21795.1"/>
    </source>
</evidence>
<organism evidence="3 4">
    <name type="scientific">Pseudofrankia asymbiotica</name>
    <dbReference type="NCBI Taxonomy" id="1834516"/>
    <lineage>
        <taxon>Bacteria</taxon>
        <taxon>Bacillati</taxon>
        <taxon>Actinomycetota</taxon>
        <taxon>Actinomycetes</taxon>
        <taxon>Frankiales</taxon>
        <taxon>Frankiaceae</taxon>
        <taxon>Pseudofrankia</taxon>
    </lineage>
</organism>
<feature type="transmembrane region" description="Helical" evidence="1">
    <location>
        <begin position="87"/>
        <end position="108"/>
    </location>
</feature>
<feature type="chain" id="PRO_5039288651" description="ABC transporter permease" evidence="2">
    <location>
        <begin position="27"/>
        <end position="244"/>
    </location>
</feature>
<feature type="transmembrane region" description="Helical" evidence="1">
    <location>
        <begin position="141"/>
        <end position="163"/>
    </location>
</feature>
<evidence type="ECO:0000313" key="4">
    <source>
        <dbReference type="Proteomes" id="UP000188929"/>
    </source>
</evidence>
<dbReference type="EMBL" id="MOMC01000147">
    <property type="protein sequence ID" value="ONH21795.1"/>
    <property type="molecule type" value="Genomic_DNA"/>
</dbReference>
<evidence type="ECO:0008006" key="5">
    <source>
        <dbReference type="Google" id="ProtNLM"/>
    </source>
</evidence>
<accession>A0A1V2I0W1</accession>
<keyword evidence="1" id="KW-0472">Membrane</keyword>
<evidence type="ECO:0000256" key="2">
    <source>
        <dbReference type="SAM" id="SignalP"/>
    </source>
</evidence>
<dbReference type="AlphaFoldDB" id="A0A1V2I0W1"/>
<feature type="signal peptide" evidence="2">
    <location>
        <begin position="1"/>
        <end position="26"/>
    </location>
</feature>
<feature type="transmembrane region" description="Helical" evidence="1">
    <location>
        <begin position="218"/>
        <end position="239"/>
    </location>
</feature>
<keyword evidence="1" id="KW-0812">Transmembrane</keyword>
<gene>
    <name evidence="3" type="ORF">BL253_37820</name>
</gene>
<dbReference type="OrthoDB" id="3297477at2"/>
<evidence type="ECO:0000256" key="1">
    <source>
        <dbReference type="SAM" id="Phobius"/>
    </source>
</evidence>
<dbReference type="Proteomes" id="UP000188929">
    <property type="component" value="Unassembled WGS sequence"/>
</dbReference>